<dbReference type="SUPFAM" id="SSF109604">
    <property type="entry name" value="HD-domain/PDEase-like"/>
    <property type="match status" value="2"/>
</dbReference>
<dbReference type="InterPro" id="IPR037522">
    <property type="entry name" value="HD_GYP_dom"/>
</dbReference>
<dbReference type="EMBL" id="LZZM01000005">
    <property type="protein sequence ID" value="OOM82556.1"/>
    <property type="molecule type" value="Genomic_DNA"/>
</dbReference>
<dbReference type="OrthoDB" id="9804747at2"/>
<keyword evidence="2" id="KW-0378">Hydrolase</keyword>
<dbReference type="InterPro" id="IPR006674">
    <property type="entry name" value="HD_domain"/>
</dbReference>
<dbReference type="Gene3D" id="1.10.3210.10">
    <property type="entry name" value="Hypothetical protein af1432"/>
    <property type="match status" value="2"/>
</dbReference>
<dbReference type="Pfam" id="PF13487">
    <property type="entry name" value="HD_5"/>
    <property type="match status" value="1"/>
</dbReference>
<protein>
    <submittedName>
        <fullName evidence="2">Cyclic di-GMP phosphodiesterase response regulator RpfG</fullName>
        <ecNumber evidence="2">3.1.4.52</ecNumber>
    </submittedName>
</protein>
<organism evidence="2 3">
    <name type="scientific">Clostridium puniceum</name>
    <dbReference type="NCBI Taxonomy" id="29367"/>
    <lineage>
        <taxon>Bacteria</taxon>
        <taxon>Bacillati</taxon>
        <taxon>Bacillota</taxon>
        <taxon>Clostridia</taxon>
        <taxon>Eubacteriales</taxon>
        <taxon>Clostridiaceae</taxon>
        <taxon>Clostridium</taxon>
    </lineage>
</organism>
<evidence type="ECO:0000313" key="3">
    <source>
        <dbReference type="Proteomes" id="UP000190890"/>
    </source>
</evidence>
<dbReference type="Proteomes" id="UP000190890">
    <property type="component" value="Unassembled WGS sequence"/>
</dbReference>
<comment type="caution">
    <text evidence="2">The sequence shown here is derived from an EMBL/GenBank/DDBJ whole genome shotgun (WGS) entry which is preliminary data.</text>
</comment>
<dbReference type="SMART" id="SM00471">
    <property type="entry name" value="HDc"/>
    <property type="match status" value="2"/>
</dbReference>
<dbReference type="PROSITE" id="PS51832">
    <property type="entry name" value="HD_GYP"/>
    <property type="match status" value="1"/>
</dbReference>
<dbReference type="EC" id="3.1.4.52" evidence="2"/>
<feature type="domain" description="HD-GYP" evidence="1">
    <location>
        <begin position="201"/>
        <end position="396"/>
    </location>
</feature>
<dbReference type="Pfam" id="PF01966">
    <property type="entry name" value="HD"/>
    <property type="match status" value="1"/>
</dbReference>
<evidence type="ECO:0000313" key="2">
    <source>
        <dbReference type="EMBL" id="OOM82556.1"/>
    </source>
</evidence>
<dbReference type="RefSeq" id="WP_077845401.1">
    <property type="nucleotide sequence ID" value="NZ_LZZM01000005.1"/>
</dbReference>
<evidence type="ECO:0000259" key="1">
    <source>
        <dbReference type="PROSITE" id="PS51832"/>
    </source>
</evidence>
<dbReference type="PANTHER" id="PTHR43155">
    <property type="entry name" value="CYCLIC DI-GMP PHOSPHODIESTERASE PA4108-RELATED"/>
    <property type="match status" value="1"/>
</dbReference>
<name>A0A1S8TXS5_9CLOT</name>
<dbReference type="GO" id="GO:0071111">
    <property type="term" value="F:cyclic-guanylate-specific phosphodiesterase activity"/>
    <property type="evidence" value="ECO:0007669"/>
    <property type="project" value="UniProtKB-EC"/>
</dbReference>
<keyword evidence="3" id="KW-1185">Reference proteome</keyword>
<sequence>MKKVFEVTLKQMILIIHRAINSVDIRLFNHGEQVAYIMMNLLKTDGKYSDEEILKICAISVFHDIGAYKVTERDKLAQIDTISPFDHAIYGALFIKYFSPLSKLYEIVLTHHFTLKYYKNSKIDVISKEGLLLNFADYIDRIYLNKKALPKDYFDNDRGNHLKEHIELFVDAEKKFGFINKLLDGSYEEELHKFFETKILTREEVIAYSKMLAYSIDFRSEATVKHTILVEAISYQIAKLCGLSEETLIQIKVAAVLHDIGKIGIPVEILEKPGKLTLGECEIMERHSIIGYNILSDLNIDDIRDIGTLHHEKIDGTGYPFGIKGEELTIEIRIVAIGDIISALFGARSYKESFDKEKIIKILENMVRSNKIDSEITNLFINNYEFIMNEALKQSNDLMDKYLNLNYEYKTILKQFS</sequence>
<dbReference type="AlphaFoldDB" id="A0A1S8TXS5"/>
<accession>A0A1S8TXS5</accession>
<dbReference type="CDD" id="cd00077">
    <property type="entry name" value="HDc"/>
    <property type="match status" value="2"/>
</dbReference>
<dbReference type="STRING" id="29367.CLPUN_00680"/>
<reference evidence="2 3" key="1">
    <citation type="submission" date="2016-05" db="EMBL/GenBank/DDBJ databases">
        <title>Microbial solvent formation.</title>
        <authorList>
            <person name="Poehlein A."/>
            <person name="Montoya Solano J.D."/>
            <person name="Flitsch S."/>
            <person name="Krabben P."/>
            <person name="Duerre P."/>
            <person name="Daniel R."/>
        </authorList>
    </citation>
    <scope>NUCLEOTIDE SEQUENCE [LARGE SCALE GENOMIC DNA]</scope>
    <source>
        <strain evidence="2 3">DSM 2619</strain>
    </source>
</reference>
<proteinExistence type="predicted"/>
<dbReference type="InterPro" id="IPR003607">
    <property type="entry name" value="HD/PDEase_dom"/>
</dbReference>
<gene>
    <name evidence="2" type="primary">rpfG_1</name>
    <name evidence="2" type="ORF">CLPUN_00680</name>
</gene>